<evidence type="ECO:0000313" key="1">
    <source>
        <dbReference type="EMBL" id="KAJ7664287.1"/>
    </source>
</evidence>
<gene>
    <name evidence="1" type="ORF">B0H17DRAFT_1143683</name>
</gene>
<keyword evidence="2" id="KW-1185">Reference proteome</keyword>
<sequence length="455" mass="49707">MSESDYFVCLSAYRALPTAYSDARFVKSDLPFVEANTACRSTTTRSQASFALFPAQLIEDSRIQSKNGILDSSSPNRSTKAIFREDQGLLWLEIFSEAGVSQHELQSLHGQIDIDRNFGPLRGARIVFASPTILVAVGIPDTARWMAAVVSASYYIARIDLLASTTLTSRRKELYLDQPPSEPFLPVKGVPHIALSSEWRSRIGPLLISLETKTVTNLAPCPLAGLFQPEARMSYKVFRTDGSSRMLAARSLLNRPHELVMYDLKDNAEWVVLTDVQATEIIVVAASPRIKRTLAGLAAARRRAASTLAQQTLRWTWKTPLSLPDLDKTQALFGRIGDIDVKSLHSIYKYLIGAKLASPVAGKQFIEGFSQGGYLSFKSPAQCANDLASSDSVILRNPAVDLAAGFLHGSNIPEWAPNEALAAASPIHRVPEVTAATPVLLSADDRRLAWPGTTL</sequence>
<name>A0AAD7CVK5_MYCRO</name>
<organism evidence="1 2">
    <name type="scientific">Mycena rosella</name>
    <name type="common">Pink bonnet</name>
    <name type="synonym">Agaricus rosellus</name>
    <dbReference type="NCBI Taxonomy" id="1033263"/>
    <lineage>
        <taxon>Eukaryota</taxon>
        <taxon>Fungi</taxon>
        <taxon>Dikarya</taxon>
        <taxon>Basidiomycota</taxon>
        <taxon>Agaricomycotina</taxon>
        <taxon>Agaricomycetes</taxon>
        <taxon>Agaricomycetidae</taxon>
        <taxon>Agaricales</taxon>
        <taxon>Marasmiineae</taxon>
        <taxon>Mycenaceae</taxon>
        <taxon>Mycena</taxon>
    </lineage>
</organism>
<evidence type="ECO:0000313" key="2">
    <source>
        <dbReference type="Proteomes" id="UP001221757"/>
    </source>
</evidence>
<protein>
    <submittedName>
        <fullName evidence="1">Uncharacterized protein</fullName>
    </submittedName>
</protein>
<accession>A0AAD7CVK5</accession>
<reference evidence="1" key="1">
    <citation type="submission" date="2023-03" db="EMBL/GenBank/DDBJ databases">
        <title>Massive genome expansion in bonnet fungi (Mycena s.s.) driven by repeated elements and novel gene families across ecological guilds.</title>
        <authorList>
            <consortium name="Lawrence Berkeley National Laboratory"/>
            <person name="Harder C.B."/>
            <person name="Miyauchi S."/>
            <person name="Viragh M."/>
            <person name="Kuo A."/>
            <person name="Thoen E."/>
            <person name="Andreopoulos B."/>
            <person name="Lu D."/>
            <person name="Skrede I."/>
            <person name="Drula E."/>
            <person name="Henrissat B."/>
            <person name="Morin E."/>
            <person name="Kohler A."/>
            <person name="Barry K."/>
            <person name="LaButti K."/>
            <person name="Morin E."/>
            <person name="Salamov A."/>
            <person name="Lipzen A."/>
            <person name="Mereny Z."/>
            <person name="Hegedus B."/>
            <person name="Baldrian P."/>
            <person name="Stursova M."/>
            <person name="Weitz H."/>
            <person name="Taylor A."/>
            <person name="Grigoriev I.V."/>
            <person name="Nagy L.G."/>
            <person name="Martin F."/>
            <person name="Kauserud H."/>
        </authorList>
    </citation>
    <scope>NUCLEOTIDE SEQUENCE</scope>
    <source>
        <strain evidence="1">CBHHK067</strain>
    </source>
</reference>
<dbReference type="Gene3D" id="3.40.50.1820">
    <property type="entry name" value="alpha/beta hydrolase"/>
    <property type="match status" value="1"/>
</dbReference>
<comment type="caution">
    <text evidence="1">The sequence shown here is derived from an EMBL/GenBank/DDBJ whole genome shotgun (WGS) entry which is preliminary data.</text>
</comment>
<dbReference type="SUPFAM" id="SSF53474">
    <property type="entry name" value="alpha/beta-Hydrolases"/>
    <property type="match status" value="1"/>
</dbReference>
<dbReference type="AlphaFoldDB" id="A0AAD7CVK5"/>
<dbReference type="EMBL" id="JARKIE010000223">
    <property type="protein sequence ID" value="KAJ7664287.1"/>
    <property type="molecule type" value="Genomic_DNA"/>
</dbReference>
<dbReference type="Proteomes" id="UP001221757">
    <property type="component" value="Unassembled WGS sequence"/>
</dbReference>
<dbReference type="InterPro" id="IPR029058">
    <property type="entry name" value="AB_hydrolase_fold"/>
</dbReference>
<proteinExistence type="predicted"/>